<reference evidence="3" key="1">
    <citation type="submission" date="2015-08" db="EMBL/GenBank/DDBJ databases">
        <title>Genome sequence of the strict anaerobe Clostridium homopropionicum LuHBu1 (DSM 5847T).</title>
        <authorList>
            <person name="Poehlein A."/>
            <person name="Beck M."/>
            <person name="Schiel-Bengelsdorf B."/>
            <person name="Bengelsdorf F.R."/>
            <person name="Daniel R."/>
            <person name="Duerre P."/>
        </authorList>
    </citation>
    <scope>NUCLEOTIDE SEQUENCE [LARGE SCALE GENOMIC DNA]</scope>
    <source>
        <strain evidence="3">DSM 5847</strain>
    </source>
</reference>
<keyword evidence="2" id="KW-0808">Transferase</keyword>
<dbReference type="Pfam" id="PF00535">
    <property type="entry name" value="Glycos_transf_2"/>
    <property type="match status" value="1"/>
</dbReference>
<dbReference type="Gene3D" id="1.25.40.10">
    <property type="entry name" value="Tetratricopeptide repeat domain"/>
    <property type="match status" value="1"/>
</dbReference>
<dbReference type="InterPro" id="IPR029044">
    <property type="entry name" value="Nucleotide-diphossugar_trans"/>
</dbReference>
<dbReference type="InterPro" id="IPR011990">
    <property type="entry name" value="TPR-like_helical_dom_sf"/>
</dbReference>
<dbReference type="EC" id="2.4.1.-" evidence="2"/>
<name>A0A0L6ZBU2_9CLOT</name>
<dbReference type="SUPFAM" id="SSF48452">
    <property type="entry name" value="TPR-like"/>
    <property type="match status" value="1"/>
</dbReference>
<comment type="caution">
    <text evidence="2">The sequence shown here is derived from an EMBL/GenBank/DDBJ whole genome shotgun (WGS) entry which is preliminary data.</text>
</comment>
<keyword evidence="2" id="KW-0328">Glycosyltransferase</keyword>
<dbReference type="InterPro" id="IPR001173">
    <property type="entry name" value="Glyco_trans_2-like"/>
</dbReference>
<dbReference type="Gene3D" id="3.90.550.10">
    <property type="entry name" value="Spore Coat Polysaccharide Biosynthesis Protein SpsA, Chain A"/>
    <property type="match status" value="1"/>
</dbReference>
<dbReference type="PANTHER" id="PTHR43630:SF2">
    <property type="entry name" value="GLYCOSYLTRANSFERASE"/>
    <property type="match status" value="1"/>
</dbReference>
<dbReference type="Proteomes" id="UP000037043">
    <property type="component" value="Unassembled WGS sequence"/>
</dbReference>
<dbReference type="GO" id="GO:0016757">
    <property type="term" value="F:glycosyltransferase activity"/>
    <property type="evidence" value="ECO:0007669"/>
    <property type="project" value="UniProtKB-KW"/>
</dbReference>
<evidence type="ECO:0000313" key="2">
    <source>
        <dbReference type="EMBL" id="KOA20248.1"/>
    </source>
</evidence>
<evidence type="ECO:0000259" key="1">
    <source>
        <dbReference type="Pfam" id="PF00535"/>
    </source>
</evidence>
<dbReference type="EMBL" id="LHUR01000018">
    <property type="protein sequence ID" value="KOA20248.1"/>
    <property type="molecule type" value="Genomic_DNA"/>
</dbReference>
<sequence length="357" mass="42367">MISISLCMIVKDEEDTLSRCLDSAKDLVDEIIIVDTGSEDKTKEISKNYTEYIYDFPWIDDFAAARNFSFSKANKEYIFYLDADDVILEEDREKFKNFKKELDPSIDSVTMKYNVGFDEDGNVTFSYRRNRLVKRERNFKWYGACHNYLEVYGNIVNSDIAISHKKIRQQTNRNLKIYEKKIARGEEFSPRDTFYYANELYDHEMYEKALENYDNYLNMNGGWHQDKVYACGKVADYYHSIGDYENAMNYSLRSFKYDSPHAEHCCRLGSYFKEKNNFKQAIFWFELATKLDMPEENMGFTSNAYWTWVPHIQLCVCYDKLGNHDLAYEHNEIASSYNPNNKSVLYNKKYFEKLGYS</sequence>
<dbReference type="PATRIC" id="fig|1121318.3.peg.1458"/>
<evidence type="ECO:0000313" key="3">
    <source>
        <dbReference type="Proteomes" id="UP000037043"/>
    </source>
</evidence>
<dbReference type="STRING" id="36844.SAMN04488501_11117"/>
<dbReference type="RefSeq" id="WP_242846744.1">
    <property type="nucleotide sequence ID" value="NZ_LHUR01000018.1"/>
</dbReference>
<keyword evidence="3" id="KW-1185">Reference proteome</keyword>
<proteinExistence type="predicted"/>
<dbReference type="CDD" id="cd02511">
    <property type="entry name" value="Beta4Glucosyltransferase"/>
    <property type="match status" value="1"/>
</dbReference>
<gene>
    <name evidence="2" type="primary">sunS_2</name>
    <name evidence="2" type="ORF">CLHOM_14530</name>
</gene>
<dbReference type="InterPro" id="IPR019734">
    <property type="entry name" value="TPR_rpt"/>
</dbReference>
<feature type="domain" description="Glycosyltransferase 2-like" evidence="1">
    <location>
        <begin position="5"/>
        <end position="144"/>
    </location>
</feature>
<protein>
    <submittedName>
        <fullName evidence="2">SPBc2 prophage-derived glycosyltransferase SunS</fullName>
        <ecNumber evidence="2">2.4.1.-</ecNumber>
    </submittedName>
</protein>
<dbReference type="AlphaFoldDB" id="A0A0L6ZBU2"/>
<organism evidence="2 3">
    <name type="scientific">Clostridium homopropionicum DSM 5847</name>
    <dbReference type="NCBI Taxonomy" id="1121318"/>
    <lineage>
        <taxon>Bacteria</taxon>
        <taxon>Bacillati</taxon>
        <taxon>Bacillota</taxon>
        <taxon>Clostridia</taxon>
        <taxon>Eubacteriales</taxon>
        <taxon>Clostridiaceae</taxon>
        <taxon>Clostridium</taxon>
    </lineage>
</organism>
<dbReference type="PANTHER" id="PTHR43630">
    <property type="entry name" value="POLY-BETA-1,6-N-ACETYL-D-GLUCOSAMINE SYNTHASE"/>
    <property type="match status" value="1"/>
</dbReference>
<dbReference type="Pfam" id="PF13181">
    <property type="entry name" value="TPR_8"/>
    <property type="match status" value="2"/>
</dbReference>
<dbReference type="SUPFAM" id="SSF53448">
    <property type="entry name" value="Nucleotide-diphospho-sugar transferases"/>
    <property type="match status" value="1"/>
</dbReference>
<accession>A0A0L6ZBU2</accession>